<protein>
    <submittedName>
        <fullName evidence="3">Uncharacterized protein</fullName>
    </submittedName>
</protein>
<evidence type="ECO:0000313" key="3">
    <source>
        <dbReference type="EMBL" id="QEC63508.1"/>
    </source>
</evidence>
<evidence type="ECO:0000256" key="1">
    <source>
        <dbReference type="SAM" id="Phobius"/>
    </source>
</evidence>
<evidence type="ECO:0000256" key="2">
    <source>
        <dbReference type="SAM" id="SignalP"/>
    </source>
</evidence>
<dbReference type="Proteomes" id="UP000321479">
    <property type="component" value="Chromosome"/>
</dbReference>
<dbReference type="KEGG" id="mgin:FRZ54_13275"/>
<reference evidence="3 4" key="1">
    <citation type="journal article" date="2017" name="Curr. Microbiol.">
        <title>Mucilaginibacter ginsenosidivorans sp. nov., Isolated from Soil of Ginseng Field.</title>
        <authorList>
            <person name="Kim M.M."/>
            <person name="Siddiqi M.Z."/>
            <person name="Im W.T."/>
        </authorList>
    </citation>
    <scope>NUCLEOTIDE SEQUENCE [LARGE SCALE GENOMIC DNA]</scope>
    <source>
        <strain evidence="3 4">Gsoil 3017</strain>
    </source>
</reference>
<keyword evidence="2" id="KW-0732">Signal</keyword>
<gene>
    <name evidence="3" type="ORF">FRZ54_13275</name>
</gene>
<keyword evidence="1" id="KW-0472">Membrane</keyword>
<accession>A0A5B8UX75</accession>
<dbReference type="OrthoDB" id="1436150at2"/>
<feature type="signal peptide" evidence="2">
    <location>
        <begin position="1"/>
        <end position="19"/>
    </location>
</feature>
<proteinExistence type="predicted"/>
<dbReference type="EMBL" id="CP042436">
    <property type="protein sequence ID" value="QEC63508.1"/>
    <property type="molecule type" value="Genomic_DNA"/>
</dbReference>
<keyword evidence="1" id="KW-1133">Transmembrane helix</keyword>
<sequence length="243" mass="27173">MKKIYLILIIIASCVKVNAQQVDPLKENMSFDIDNLGDGKITMSMTYNASQWDNFQKIYGSNALNLLKRQMERSLPAYYLQDWDYKEDAANRTYTLSFQALGLAKIDDNGNWVIDLDQKKPDITKMSDRNYAMTTTYNSYGVLVQELIKINLPDGAGNVTQDKNAFGKAIFTYELSPAHKGSRWIFLSLAALLIAAGVVLYLKPDILAMGRHKVKPFTVVSSQAAPAIITPEPPANPNIEKQA</sequence>
<feature type="chain" id="PRO_5023016455" evidence="2">
    <location>
        <begin position="20"/>
        <end position="243"/>
    </location>
</feature>
<evidence type="ECO:0000313" key="4">
    <source>
        <dbReference type="Proteomes" id="UP000321479"/>
    </source>
</evidence>
<dbReference type="AlphaFoldDB" id="A0A5B8UX75"/>
<name>A0A5B8UX75_9SPHI</name>
<organism evidence="3 4">
    <name type="scientific">Mucilaginibacter ginsenosidivorans</name>
    <dbReference type="NCBI Taxonomy" id="398053"/>
    <lineage>
        <taxon>Bacteria</taxon>
        <taxon>Pseudomonadati</taxon>
        <taxon>Bacteroidota</taxon>
        <taxon>Sphingobacteriia</taxon>
        <taxon>Sphingobacteriales</taxon>
        <taxon>Sphingobacteriaceae</taxon>
        <taxon>Mucilaginibacter</taxon>
    </lineage>
</organism>
<feature type="transmembrane region" description="Helical" evidence="1">
    <location>
        <begin position="184"/>
        <end position="202"/>
    </location>
</feature>
<keyword evidence="1" id="KW-0812">Transmembrane</keyword>
<keyword evidence="4" id="KW-1185">Reference proteome</keyword>
<dbReference type="RefSeq" id="WP_147032083.1">
    <property type="nucleotide sequence ID" value="NZ_CP042436.1"/>
</dbReference>